<dbReference type="PANTHER" id="PTHR10050:SF46">
    <property type="entry name" value="PROTEIN O-MANNOSYL-TRANSFERASE 2"/>
    <property type="match status" value="1"/>
</dbReference>
<comment type="subcellular location">
    <subcellularLocation>
        <location evidence="1">Endoplasmic reticulum membrane</location>
        <topology evidence="1">Multi-pass membrane protein</topology>
    </subcellularLocation>
</comment>
<evidence type="ECO:0000256" key="1">
    <source>
        <dbReference type="ARBA" id="ARBA00004477"/>
    </source>
</evidence>
<feature type="transmembrane region" description="Helical" evidence="16">
    <location>
        <begin position="689"/>
        <end position="712"/>
    </location>
</feature>
<feature type="transmembrane region" description="Helical" evidence="16">
    <location>
        <begin position="224"/>
        <end position="244"/>
    </location>
</feature>
<evidence type="ECO:0000256" key="7">
    <source>
        <dbReference type="ARBA" id="ARBA00022692"/>
    </source>
</evidence>
<comment type="similarity">
    <text evidence="3">Belongs to the glycosyltransferase 39 family.</text>
</comment>
<keyword evidence="9" id="KW-0256">Endoplasmic reticulum</keyword>
<keyword evidence="19" id="KW-1185">Reference proteome</keyword>
<feature type="domain" description="MIR" evidence="17">
    <location>
        <begin position="430"/>
        <end position="486"/>
    </location>
</feature>
<evidence type="ECO:0000256" key="16">
    <source>
        <dbReference type="SAM" id="Phobius"/>
    </source>
</evidence>
<keyword evidence="10 16" id="KW-1133">Transmembrane helix</keyword>
<evidence type="ECO:0000256" key="6">
    <source>
        <dbReference type="ARBA" id="ARBA00022679"/>
    </source>
</evidence>
<evidence type="ECO:0000256" key="3">
    <source>
        <dbReference type="ARBA" id="ARBA00007222"/>
    </source>
</evidence>
<evidence type="ECO:0000256" key="13">
    <source>
        <dbReference type="ARBA" id="ARBA00045085"/>
    </source>
</evidence>
<dbReference type="Pfam" id="PF02815">
    <property type="entry name" value="MIR"/>
    <property type="match status" value="1"/>
</dbReference>
<dbReference type="InterPro" id="IPR016093">
    <property type="entry name" value="MIR_motif"/>
</dbReference>
<feature type="transmembrane region" description="Helical" evidence="16">
    <location>
        <begin position="719"/>
        <end position="742"/>
    </location>
</feature>
<evidence type="ECO:0000256" key="12">
    <source>
        <dbReference type="ARBA" id="ARBA00039583"/>
    </source>
</evidence>
<feature type="transmembrane region" description="Helical" evidence="16">
    <location>
        <begin position="192"/>
        <end position="212"/>
    </location>
</feature>
<feature type="transmembrane region" description="Helical" evidence="16">
    <location>
        <begin position="659"/>
        <end position="677"/>
    </location>
</feature>
<dbReference type="PANTHER" id="PTHR10050">
    <property type="entry name" value="DOLICHYL-PHOSPHATE-MANNOSE--PROTEIN MANNOSYLTRANSFERASE"/>
    <property type="match status" value="1"/>
</dbReference>
<dbReference type="SUPFAM" id="SSF82109">
    <property type="entry name" value="MIR domain"/>
    <property type="match status" value="1"/>
</dbReference>
<feature type="transmembrane region" description="Helical" evidence="16">
    <location>
        <begin position="309"/>
        <end position="330"/>
    </location>
</feature>
<comment type="catalytic activity">
    <reaction evidence="14">
        <text>a di-trans,poly-cis-dolichyl beta-D-mannosyl phosphate + L-seryl-[protein] = 3-O-(alpha-D-mannosyl)-L-seryl-[protein] + a di-trans,poly-cis-dolichyl phosphate + H(+)</text>
        <dbReference type="Rhea" id="RHEA:17377"/>
        <dbReference type="Rhea" id="RHEA-COMP:9863"/>
        <dbReference type="Rhea" id="RHEA-COMP:13546"/>
        <dbReference type="Rhea" id="RHEA-COMP:19498"/>
        <dbReference type="Rhea" id="RHEA-COMP:19501"/>
        <dbReference type="ChEBI" id="CHEBI:15378"/>
        <dbReference type="ChEBI" id="CHEBI:29999"/>
        <dbReference type="ChEBI" id="CHEBI:57683"/>
        <dbReference type="ChEBI" id="CHEBI:58211"/>
        <dbReference type="ChEBI" id="CHEBI:137321"/>
        <dbReference type="EC" id="2.4.1.109"/>
    </reaction>
</comment>
<comment type="catalytic activity">
    <reaction evidence="13">
        <text>a di-trans,poly-cis-dolichyl beta-D-mannosyl phosphate + L-threonyl-[protein] = 3-O-(alpha-D-mannosyl)-L-threonyl-[protein] + a di-trans,poly-cis-dolichyl phosphate + H(+)</text>
        <dbReference type="Rhea" id="RHEA:53396"/>
        <dbReference type="Rhea" id="RHEA-COMP:11060"/>
        <dbReference type="Rhea" id="RHEA-COMP:13547"/>
        <dbReference type="Rhea" id="RHEA-COMP:19498"/>
        <dbReference type="Rhea" id="RHEA-COMP:19501"/>
        <dbReference type="ChEBI" id="CHEBI:15378"/>
        <dbReference type="ChEBI" id="CHEBI:30013"/>
        <dbReference type="ChEBI" id="CHEBI:57683"/>
        <dbReference type="ChEBI" id="CHEBI:58211"/>
        <dbReference type="ChEBI" id="CHEBI:137323"/>
        <dbReference type="EC" id="2.4.1.109"/>
    </reaction>
</comment>
<dbReference type="CDD" id="cd23282">
    <property type="entry name" value="beta-trefoil_MIR_POMT2"/>
    <property type="match status" value="1"/>
</dbReference>
<dbReference type="UniPathway" id="UPA00378"/>
<feature type="transmembrane region" description="Helical" evidence="16">
    <location>
        <begin position="138"/>
        <end position="156"/>
    </location>
</feature>
<dbReference type="SMART" id="SM00472">
    <property type="entry name" value="MIR"/>
    <property type="match status" value="3"/>
</dbReference>
<evidence type="ECO:0000256" key="9">
    <source>
        <dbReference type="ARBA" id="ARBA00022824"/>
    </source>
</evidence>
<proteinExistence type="inferred from homology"/>
<organism evidence="18 19">
    <name type="scientific">Mizuhopecten yessoensis</name>
    <name type="common">Japanese scallop</name>
    <name type="synonym">Patinopecten yessoensis</name>
    <dbReference type="NCBI Taxonomy" id="6573"/>
    <lineage>
        <taxon>Eukaryota</taxon>
        <taxon>Metazoa</taxon>
        <taxon>Spiralia</taxon>
        <taxon>Lophotrochozoa</taxon>
        <taxon>Mollusca</taxon>
        <taxon>Bivalvia</taxon>
        <taxon>Autobranchia</taxon>
        <taxon>Pteriomorphia</taxon>
        <taxon>Pectinida</taxon>
        <taxon>Pectinoidea</taxon>
        <taxon>Pectinidae</taxon>
        <taxon>Mizuhopecten</taxon>
    </lineage>
</organism>
<sequence>MDEKNHKNGKGYEGANDLKSGNEFSQSSLFKEEKDAKFVEKYNDTDVEFKKPAFPKETNCKYEADGFKTKNIEGQIEATNHSNRTYWAVLLLLSILSLITRLHNIELPKHVCWDETHFGKMGGWYIKRTFFFDVHPPLGKMLIGLSGVLTGYDGMFPFEKPGDEYGEDVNYVGMRIFCAVLGAALVPLCYMSTWLLCQSTIAAFFSALLILLDTGTLSLSRHILLDPILLFFIMMSTYSVLKFLSYKEHPFSVCWFYWLSMTGLFLSAAIGVKFVGLFVVLLVGFTTIMDLWRLLGIKNNTLVDLTKHFVARAACLIALPVIMYMVYFAIHFIVLNESGNGDGFYSSAFQSQLKGNRLYNVSMPEHIAYGSVVTLKQRRTGGAYLHSHWHLYPEEHPPRQQQITSYTHKDENNKWLVKPSDHDLEKVEKPQILHSGDLIRLEHVGTRRNLHSHREPAPLTKHHFQLSAYGENGTGDSNDIWMIDAPGMPIGTPIQTARSKFRLIHYYVRCAVCSGDKKLPKWGWDQLEATCNPNLKDTKNLYSVEEVEDSRMPNSSFELYSPNFWEKFIESHAVMTQGNSNLKPKEGEISSQPWQWPIDFKGQIFSGKNHRIYLLGNPVIFWGCLGVMLAFFVVYLVSAIRIQRGVQYTKVWTEYREKTFGACWWLLMGWALHYLPFWPMTRVLYFHHYFPALLFSAMMTGVTLDYLITLICVSVPDNLTITVFHTCFGLILSSIVYSFYLFHPMVYGMFGPMANEEGSQMHGLRWLSSWDL</sequence>
<evidence type="ECO:0000256" key="5">
    <source>
        <dbReference type="ARBA" id="ARBA00022676"/>
    </source>
</evidence>
<dbReference type="OrthoDB" id="5561486at2759"/>
<dbReference type="PROSITE" id="PS50919">
    <property type="entry name" value="MIR"/>
    <property type="match status" value="2"/>
</dbReference>
<evidence type="ECO:0000256" key="4">
    <source>
        <dbReference type="ARBA" id="ARBA00012839"/>
    </source>
</evidence>
<evidence type="ECO:0000313" key="18">
    <source>
        <dbReference type="EMBL" id="OWF56429.1"/>
    </source>
</evidence>
<dbReference type="InterPro" id="IPR027005">
    <property type="entry name" value="PMT-like"/>
</dbReference>
<feature type="domain" description="MIR" evidence="17">
    <location>
        <begin position="364"/>
        <end position="420"/>
    </location>
</feature>
<dbReference type="GO" id="GO:0004169">
    <property type="term" value="F:dolichyl-phosphate-mannose-protein mannosyltransferase activity"/>
    <property type="evidence" value="ECO:0007669"/>
    <property type="project" value="UniProtKB-EC"/>
</dbReference>
<dbReference type="Pfam" id="PF16192">
    <property type="entry name" value="PMT_4TMC"/>
    <property type="match status" value="1"/>
</dbReference>
<dbReference type="STRING" id="6573.A0A210R5U8"/>
<feature type="transmembrane region" description="Helical" evidence="16">
    <location>
        <begin position="264"/>
        <end position="288"/>
    </location>
</feature>
<dbReference type="Pfam" id="PF02366">
    <property type="entry name" value="PMT"/>
    <property type="match status" value="1"/>
</dbReference>
<reference evidence="18 19" key="1">
    <citation type="journal article" date="2017" name="Nat. Ecol. Evol.">
        <title>Scallop genome provides insights into evolution of bilaterian karyotype and development.</title>
        <authorList>
            <person name="Wang S."/>
            <person name="Zhang J."/>
            <person name="Jiao W."/>
            <person name="Li J."/>
            <person name="Xun X."/>
            <person name="Sun Y."/>
            <person name="Guo X."/>
            <person name="Huan P."/>
            <person name="Dong B."/>
            <person name="Zhang L."/>
            <person name="Hu X."/>
            <person name="Sun X."/>
            <person name="Wang J."/>
            <person name="Zhao C."/>
            <person name="Wang Y."/>
            <person name="Wang D."/>
            <person name="Huang X."/>
            <person name="Wang R."/>
            <person name="Lv J."/>
            <person name="Li Y."/>
            <person name="Zhang Z."/>
            <person name="Liu B."/>
            <person name="Lu W."/>
            <person name="Hui Y."/>
            <person name="Liang J."/>
            <person name="Zhou Z."/>
            <person name="Hou R."/>
            <person name="Li X."/>
            <person name="Liu Y."/>
            <person name="Li H."/>
            <person name="Ning X."/>
            <person name="Lin Y."/>
            <person name="Zhao L."/>
            <person name="Xing Q."/>
            <person name="Dou J."/>
            <person name="Li Y."/>
            <person name="Mao J."/>
            <person name="Guo H."/>
            <person name="Dou H."/>
            <person name="Li T."/>
            <person name="Mu C."/>
            <person name="Jiang W."/>
            <person name="Fu Q."/>
            <person name="Fu X."/>
            <person name="Miao Y."/>
            <person name="Liu J."/>
            <person name="Yu Q."/>
            <person name="Li R."/>
            <person name="Liao H."/>
            <person name="Li X."/>
            <person name="Kong Y."/>
            <person name="Jiang Z."/>
            <person name="Chourrout D."/>
            <person name="Li R."/>
            <person name="Bao Z."/>
        </authorList>
    </citation>
    <scope>NUCLEOTIDE SEQUENCE [LARGE SCALE GENOMIC DNA]</scope>
    <source>
        <strain evidence="18 19">PY_sf001</strain>
    </source>
</reference>
<evidence type="ECO:0000256" key="15">
    <source>
        <dbReference type="SAM" id="MobiDB-lite"/>
    </source>
</evidence>
<keyword evidence="5" id="KW-0328">Glycosyltransferase</keyword>
<dbReference type="Proteomes" id="UP000242188">
    <property type="component" value="Unassembled WGS sequence"/>
</dbReference>
<dbReference type="Gene3D" id="2.80.10.50">
    <property type="match status" value="1"/>
</dbReference>
<dbReference type="AlphaFoldDB" id="A0A210R5U8"/>
<keyword evidence="8" id="KW-0677">Repeat</keyword>
<evidence type="ECO:0000256" key="11">
    <source>
        <dbReference type="ARBA" id="ARBA00023136"/>
    </source>
</evidence>
<comment type="pathway">
    <text evidence="2">Protein modification; protein glycosylation.</text>
</comment>
<evidence type="ECO:0000259" key="17">
    <source>
        <dbReference type="PROSITE" id="PS50919"/>
    </source>
</evidence>
<dbReference type="EC" id="2.4.1.109" evidence="4"/>
<keyword evidence="7 16" id="KW-0812">Transmembrane</keyword>
<evidence type="ECO:0000256" key="8">
    <source>
        <dbReference type="ARBA" id="ARBA00022737"/>
    </source>
</evidence>
<dbReference type="InterPro" id="IPR032421">
    <property type="entry name" value="PMT_4TMC"/>
</dbReference>
<feature type="transmembrane region" description="Helical" evidence="16">
    <location>
        <begin position="619"/>
        <end position="638"/>
    </location>
</feature>
<evidence type="ECO:0000313" key="19">
    <source>
        <dbReference type="Proteomes" id="UP000242188"/>
    </source>
</evidence>
<keyword evidence="6 18" id="KW-0808">Transferase</keyword>
<dbReference type="EMBL" id="NEDP02000201">
    <property type="protein sequence ID" value="OWF56429.1"/>
    <property type="molecule type" value="Genomic_DNA"/>
</dbReference>
<accession>A0A210R5U8</accession>
<protein>
    <recommendedName>
        <fullName evidence="12">Protein O-mannosyl-transferase 2</fullName>
        <ecNumber evidence="4">2.4.1.109</ecNumber>
    </recommendedName>
</protein>
<comment type="caution">
    <text evidence="18">The sequence shown here is derived from an EMBL/GenBank/DDBJ whole genome shotgun (WGS) entry which is preliminary data.</text>
</comment>
<evidence type="ECO:0000256" key="10">
    <source>
        <dbReference type="ARBA" id="ARBA00022989"/>
    </source>
</evidence>
<evidence type="ECO:0000256" key="14">
    <source>
        <dbReference type="ARBA" id="ARBA00045102"/>
    </source>
</evidence>
<feature type="region of interest" description="Disordered" evidence="15">
    <location>
        <begin position="1"/>
        <end position="22"/>
    </location>
</feature>
<keyword evidence="11 16" id="KW-0472">Membrane</keyword>
<dbReference type="InterPro" id="IPR003342">
    <property type="entry name" value="ArnT-like_N"/>
</dbReference>
<name>A0A210R5U8_MIZYE</name>
<feature type="transmembrane region" description="Helical" evidence="16">
    <location>
        <begin position="168"/>
        <end position="186"/>
    </location>
</feature>
<dbReference type="InterPro" id="IPR036300">
    <property type="entry name" value="MIR_dom_sf"/>
</dbReference>
<dbReference type="GO" id="GO:0005789">
    <property type="term" value="C:endoplasmic reticulum membrane"/>
    <property type="evidence" value="ECO:0007669"/>
    <property type="project" value="UniProtKB-SubCell"/>
</dbReference>
<gene>
    <name evidence="18" type="ORF">KP79_PYT09590</name>
</gene>
<evidence type="ECO:0000256" key="2">
    <source>
        <dbReference type="ARBA" id="ARBA00004922"/>
    </source>
</evidence>